<dbReference type="SUPFAM" id="SSF51735">
    <property type="entry name" value="NAD(P)-binding Rossmann-fold domains"/>
    <property type="match status" value="1"/>
</dbReference>
<dbReference type="InterPro" id="IPR055170">
    <property type="entry name" value="GFO_IDH_MocA-like_dom"/>
</dbReference>
<dbReference type="Gene3D" id="3.30.360.10">
    <property type="entry name" value="Dihydrodipicolinate Reductase, domain 2"/>
    <property type="match status" value="1"/>
</dbReference>
<evidence type="ECO:0000259" key="4">
    <source>
        <dbReference type="Pfam" id="PF22725"/>
    </source>
</evidence>
<dbReference type="InterPro" id="IPR050984">
    <property type="entry name" value="Gfo/Idh/MocA_domain"/>
</dbReference>
<accession>A0A402CPW3</accession>
<evidence type="ECO:0000256" key="1">
    <source>
        <dbReference type="ARBA" id="ARBA00010928"/>
    </source>
</evidence>
<dbReference type="EMBL" id="AP025739">
    <property type="protein sequence ID" value="BDI32823.1"/>
    <property type="molecule type" value="Genomic_DNA"/>
</dbReference>
<dbReference type="GO" id="GO:0000166">
    <property type="term" value="F:nucleotide binding"/>
    <property type="evidence" value="ECO:0007669"/>
    <property type="project" value="InterPro"/>
</dbReference>
<reference evidence="5 6" key="1">
    <citation type="journal article" date="2019" name="Int. J. Syst. Evol. Microbiol.">
        <title>Capsulimonas corticalis gen. nov., sp. nov., an aerobic capsulated bacterium, of a novel bacterial order, Capsulimonadales ord. nov., of the class Armatimonadia of the phylum Armatimonadetes.</title>
        <authorList>
            <person name="Li J."/>
            <person name="Kudo C."/>
            <person name="Tonouchi A."/>
        </authorList>
    </citation>
    <scope>NUCLEOTIDE SEQUENCE [LARGE SCALE GENOMIC DNA]</scope>
    <source>
        <strain evidence="5 6">AX-7</strain>
    </source>
</reference>
<dbReference type="PANTHER" id="PTHR22604">
    <property type="entry name" value="OXIDOREDUCTASES"/>
    <property type="match status" value="1"/>
</dbReference>
<comment type="similarity">
    <text evidence="1">Belongs to the Gfo/Idh/MocA family.</text>
</comment>
<proteinExistence type="inferred from homology"/>
<dbReference type="RefSeq" id="WP_119319711.1">
    <property type="nucleotide sequence ID" value="NZ_AP025739.1"/>
</dbReference>
<dbReference type="SUPFAM" id="SSF55347">
    <property type="entry name" value="Glyceraldehyde-3-phosphate dehydrogenase-like, C-terminal domain"/>
    <property type="match status" value="1"/>
</dbReference>
<dbReference type="Pfam" id="PF01408">
    <property type="entry name" value="GFO_IDH_MocA"/>
    <property type="match status" value="1"/>
</dbReference>
<evidence type="ECO:0000313" key="6">
    <source>
        <dbReference type="Proteomes" id="UP000287394"/>
    </source>
</evidence>
<dbReference type="Pfam" id="PF22725">
    <property type="entry name" value="GFO_IDH_MocA_C3"/>
    <property type="match status" value="1"/>
</dbReference>
<keyword evidence="2" id="KW-0560">Oxidoreductase</keyword>
<dbReference type="Gene3D" id="3.40.50.720">
    <property type="entry name" value="NAD(P)-binding Rossmann-like Domain"/>
    <property type="match status" value="1"/>
</dbReference>
<evidence type="ECO:0000256" key="2">
    <source>
        <dbReference type="ARBA" id="ARBA00023002"/>
    </source>
</evidence>
<organism evidence="5 6">
    <name type="scientific">Capsulimonas corticalis</name>
    <dbReference type="NCBI Taxonomy" id="2219043"/>
    <lineage>
        <taxon>Bacteria</taxon>
        <taxon>Bacillati</taxon>
        <taxon>Armatimonadota</taxon>
        <taxon>Armatimonadia</taxon>
        <taxon>Capsulimonadales</taxon>
        <taxon>Capsulimonadaceae</taxon>
        <taxon>Capsulimonas</taxon>
    </lineage>
</organism>
<sequence>MTNTKFRWGIIGLGSIAGQFATGLQSVPDAELAAVASRTQEKADAFGEKFGAAKRYGSYRELAADPDIDAVYIATPHPMHAEDSILCLEAGKAVLTEKPFTINAAQARATIDAARANNVFLMEAMWTRFFPVMVKVRELIASQAIGDLRIVQADFGFRAGVNPEGRLFNPALGGGALLDVGSYCVSLASMLLGAPVQTTGVAHIGETGIDEQAAMLLRYSEGQIAVLSTAVRTNTPQEVYLIGTEGKIHIPSPWWKPSKLTLSRDGQETETLDLPYEGNGYNYQAVEVAECVRAGKTQSSVMPQDETLRIMETMDALRAQWGLKYPMEN</sequence>
<feature type="domain" description="GFO/IDH/MocA-like oxidoreductase" evidence="4">
    <location>
        <begin position="134"/>
        <end position="248"/>
    </location>
</feature>
<feature type="domain" description="Gfo/Idh/MocA-like oxidoreductase N-terminal" evidence="3">
    <location>
        <begin position="6"/>
        <end position="122"/>
    </location>
</feature>
<dbReference type="FunCoup" id="A0A402CPW3">
    <property type="interactions" value="193"/>
</dbReference>
<dbReference type="PANTHER" id="PTHR22604:SF105">
    <property type="entry name" value="TRANS-1,2-DIHYDROBENZENE-1,2-DIOL DEHYDROGENASE"/>
    <property type="match status" value="1"/>
</dbReference>
<evidence type="ECO:0000313" key="5">
    <source>
        <dbReference type="EMBL" id="BDI32823.1"/>
    </source>
</evidence>
<keyword evidence="6" id="KW-1185">Reference proteome</keyword>
<dbReference type="OrthoDB" id="9783105at2"/>
<dbReference type="GO" id="GO:0016491">
    <property type="term" value="F:oxidoreductase activity"/>
    <property type="evidence" value="ECO:0007669"/>
    <property type="project" value="UniProtKB-KW"/>
</dbReference>
<dbReference type="InterPro" id="IPR000683">
    <property type="entry name" value="Gfo/Idh/MocA-like_OxRdtase_N"/>
</dbReference>
<gene>
    <name evidence="5" type="ORF">CCAX7_48740</name>
</gene>
<name>A0A402CPW3_9BACT</name>
<dbReference type="Proteomes" id="UP000287394">
    <property type="component" value="Chromosome"/>
</dbReference>
<evidence type="ECO:0000259" key="3">
    <source>
        <dbReference type="Pfam" id="PF01408"/>
    </source>
</evidence>
<dbReference type="AlphaFoldDB" id="A0A402CPW3"/>
<protein>
    <submittedName>
        <fullName evidence="5">Oxidoreductase</fullName>
    </submittedName>
</protein>
<dbReference type="InterPro" id="IPR036291">
    <property type="entry name" value="NAD(P)-bd_dom_sf"/>
</dbReference>
<dbReference type="KEGG" id="ccot:CCAX7_48740"/>